<evidence type="ECO:0000259" key="1">
    <source>
        <dbReference type="Pfam" id="PF05685"/>
    </source>
</evidence>
<dbReference type="KEGG" id="dgi:Desgi_1761"/>
<name>R4KDE7_9FIRM</name>
<gene>
    <name evidence="2" type="ORF">Desgi_1761</name>
</gene>
<feature type="domain" description="Putative restriction endonuclease" evidence="1">
    <location>
        <begin position="14"/>
        <end position="182"/>
    </location>
</feature>
<evidence type="ECO:0000313" key="2">
    <source>
        <dbReference type="EMBL" id="AGL01213.1"/>
    </source>
</evidence>
<proteinExistence type="predicted"/>
<organism evidence="2 3">
    <name type="scientific">Desulfoscipio gibsoniae DSM 7213</name>
    <dbReference type="NCBI Taxonomy" id="767817"/>
    <lineage>
        <taxon>Bacteria</taxon>
        <taxon>Bacillati</taxon>
        <taxon>Bacillota</taxon>
        <taxon>Clostridia</taxon>
        <taxon>Eubacteriales</taxon>
        <taxon>Desulfallaceae</taxon>
        <taxon>Desulfoscipio</taxon>
    </lineage>
</organism>
<protein>
    <recommendedName>
        <fullName evidence="1">Putative restriction endonuclease domain-containing protein</fullName>
    </recommendedName>
</protein>
<dbReference type="eggNOG" id="COG4636">
    <property type="taxonomic scope" value="Bacteria"/>
</dbReference>
<dbReference type="InterPro" id="IPR011335">
    <property type="entry name" value="Restrct_endonuc-II-like"/>
</dbReference>
<reference evidence="2 3" key="1">
    <citation type="submission" date="2012-01" db="EMBL/GenBank/DDBJ databases">
        <title>Complete sequence of Desulfotomaculum gibsoniae DSM 7213.</title>
        <authorList>
            <consortium name="US DOE Joint Genome Institute"/>
            <person name="Lucas S."/>
            <person name="Han J."/>
            <person name="Lapidus A."/>
            <person name="Cheng J.-F."/>
            <person name="Goodwin L."/>
            <person name="Pitluck S."/>
            <person name="Peters L."/>
            <person name="Ovchinnikova G."/>
            <person name="Teshima H."/>
            <person name="Detter J.C."/>
            <person name="Han C."/>
            <person name="Tapia R."/>
            <person name="Land M."/>
            <person name="Hauser L."/>
            <person name="Kyrpides N."/>
            <person name="Ivanova N."/>
            <person name="Pagani I."/>
            <person name="Parshina S."/>
            <person name="Plugge C."/>
            <person name="Muyzer G."/>
            <person name="Kuever J."/>
            <person name="Ivanova A."/>
            <person name="Nazina T."/>
            <person name="Klenk H.-P."/>
            <person name="Brambilla E."/>
            <person name="Spring S."/>
            <person name="Stams A.F."/>
            <person name="Woyke T."/>
        </authorList>
    </citation>
    <scope>NUCLEOTIDE SEQUENCE [LARGE SCALE GENOMIC DNA]</scope>
    <source>
        <strain evidence="2 3">DSM 7213</strain>
    </source>
</reference>
<dbReference type="AlphaFoldDB" id="R4KDE7"/>
<dbReference type="HOGENOM" id="CLU_076312_0_2_9"/>
<dbReference type="PANTHER" id="PTHR34107:SF4">
    <property type="entry name" value="SLL1222 PROTEIN"/>
    <property type="match status" value="1"/>
</dbReference>
<dbReference type="Gene3D" id="3.90.1570.10">
    <property type="entry name" value="tt1808, chain A"/>
    <property type="match status" value="1"/>
</dbReference>
<sequence length="186" mass="21209">MIMTVVNPHIKFTYEDYCLMPEDRRYELIGGEFFMVPSPSVIHQRVAANLEAILRQFVIEKNCGEVLDAPLDVVLSSQDVVQPDIMYISRERSHIVTDINIQGAPDLVVEILSPSTAERDRTIKKKLYARHGVRELWLVNPGAQVVEVYSLEKGEEKTPLLYARSERRRLVSPLLTGLSVNLDEVF</sequence>
<evidence type="ECO:0000313" key="3">
    <source>
        <dbReference type="Proteomes" id="UP000013520"/>
    </source>
</evidence>
<dbReference type="InterPro" id="IPR008538">
    <property type="entry name" value="Uma2"/>
</dbReference>
<dbReference type="InterPro" id="IPR012296">
    <property type="entry name" value="Nuclease_put_TT1808"/>
</dbReference>
<dbReference type="SUPFAM" id="SSF52980">
    <property type="entry name" value="Restriction endonuclease-like"/>
    <property type="match status" value="1"/>
</dbReference>
<dbReference type="CDD" id="cd06260">
    <property type="entry name" value="DUF820-like"/>
    <property type="match status" value="1"/>
</dbReference>
<dbReference type="STRING" id="767817.Desgi_1761"/>
<dbReference type="EMBL" id="CP003273">
    <property type="protein sequence ID" value="AGL01213.1"/>
    <property type="molecule type" value="Genomic_DNA"/>
</dbReference>
<dbReference type="PANTHER" id="PTHR34107">
    <property type="entry name" value="SLL0198 PROTEIN-RELATED"/>
    <property type="match status" value="1"/>
</dbReference>
<dbReference type="Proteomes" id="UP000013520">
    <property type="component" value="Chromosome"/>
</dbReference>
<keyword evidence="3" id="KW-1185">Reference proteome</keyword>
<accession>R4KDE7</accession>
<dbReference type="Pfam" id="PF05685">
    <property type="entry name" value="Uma2"/>
    <property type="match status" value="1"/>
</dbReference>